<reference evidence="4" key="1">
    <citation type="submission" date="2025-08" db="UniProtKB">
        <authorList>
            <consortium name="RefSeq"/>
        </authorList>
    </citation>
    <scope>IDENTIFICATION</scope>
</reference>
<evidence type="ECO:0000256" key="2">
    <source>
        <dbReference type="SAM" id="SignalP"/>
    </source>
</evidence>
<dbReference type="Proteomes" id="UP000695007">
    <property type="component" value="Unplaced"/>
</dbReference>
<name>A0AAJ6YI16_9HYME</name>
<dbReference type="GO" id="GO:0042302">
    <property type="term" value="F:structural constituent of cuticle"/>
    <property type="evidence" value="ECO:0007669"/>
    <property type="project" value="UniProtKB-UniRule"/>
</dbReference>
<dbReference type="Pfam" id="PF00379">
    <property type="entry name" value="Chitin_bind_4"/>
    <property type="match status" value="1"/>
</dbReference>
<gene>
    <name evidence="4" type="primary">LOC105362642</name>
</gene>
<feature type="signal peptide" evidence="2">
    <location>
        <begin position="1"/>
        <end position="16"/>
    </location>
</feature>
<dbReference type="GeneID" id="105362642"/>
<evidence type="ECO:0000256" key="1">
    <source>
        <dbReference type="PROSITE-ProRule" id="PRU00497"/>
    </source>
</evidence>
<dbReference type="PROSITE" id="PS51155">
    <property type="entry name" value="CHIT_BIND_RR_2"/>
    <property type="match status" value="1"/>
</dbReference>
<evidence type="ECO:0000313" key="4">
    <source>
        <dbReference type="RefSeq" id="XP_011498426.1"/>
    </source>
</evidence>
<dbReference type="CTD" id="37319"/>
<feature type="chain" id="PRO_5042508743" evidence="2">
    <location>
        <begin position="17"/>
        <end position="198"/>
    </location>
</feature>
<sequence>MKSLIAFISLASLCRGDVSQILQLPRLVDDEVTTTTTEGPPNPYSFKYSAGRFPGHVDRIHSETGDGAGRVQGYYSFIDPKFKVRTVQYIANENGVKQSLINFDDILEQPKDSEAVQREKEKHRILYEKIAATNAQGTPAQLPKDSLSVARAKNRHLNLFHKIASEHAAIAAEREAQRLAFEATSVANEVNESGSYFN</sequence>
<dbReference type="InterPro" id="IPR000618">
    <property type="entry name" value="Insect_cuticle"/>
</dbReference>
<dbReference type="AlphaFoldDB" id="A0AAJ6YI16"/>
<keyword evidence="1" id="KW-0193">Cuticle</keyword>
<accession>A0AAJ6YI16</accession>
<evidence type="ECO:0000313" key="3">
    <source>
        <dbReference type="Proteomes" id="UP000695007"/>
    </source>
</evidence>
<organism evidence="3 4">
    <name type="scientific">Ceratosolen solmsi marchali</name>
    <dbReference type="NCBI Taxonomy" id="326594"/>
    <lineage>
        <taxon>Eukaryota</taxon>
        <taxon>Metazoa</taxon>
        <taxon>Ecdysozoa</taxon>
        <taxon>Arthropoda</taxon>
        <taxon>Hexapoda</taxon>
        <taxon>Insecta</taxon>
        <taxon>Pterygota</taxon>
        <taxon>Neoptera</taxon>
        <taxon>Endopterygota</taxon>
        <taxon>Hymenoptera</taxon>
        <taxon>Apocrita</taxon>
        <taxon>Proctotrupomorpha</taxon>
        <taxon>Chalcidoidea</taxon>
        <taxon>Agaonidae</taxon>
        <taxon>Agaoninae</taxon>
        <taxon>Ceratosolen</taxon>
    </lineage>
</organism>
<dbReference type="KEGG" id="csol:105362642"/>
<protein>
    <submittedName>
        <fullName evidence="4">Uncharacterized protein LOC105362642</fullName>
    </submittedName>
</protein>
<dbReference type="RefSeq" id="XP_011498426.1">
    <property type="nucleotide sequence ID" value="XM_011500124.1"/>
</dbReference>
<keyword evidence="2" id="KW-0732">Signal</keyword>
<keyword evidence="3" id="KW-1185">Reference proteome</keyword>
<proteinExistence type="predicted"/>